<evidence type="ECO:0000313" key="1">
    <source>
        <dbReference type="EMBL" id="VDO93497.1"/>
    </source>
</evidence>
<dbReference type="EMBL" id="UZAM01006741">
    <property type="protein sequence ID" value="VDO93497.1"/>
    <property type="molecule type" value="Genomic_DNA"/>
</dbReference>
<gene>
    <name evidence="1" type="ORF">SBAD_LOCUS1188</name>
</gene>
<organism evidence="3">
    <name type="scientific">Soboliphyme baturini</name>
    <dbReference type="NCBI Taxonomy" id="241478"/>
    <lineage>
        <taxon>Eukaryota</taxon>
        <taxon>Metazoa</taxon>
        <taxon>Ecdysozoa</taxon>
        <taxon>Nematoda</taxon>
        <taxon>Enoplea</taxon>
        <taxon>Dorylaimia</taxon>
        <taxon>Dioctophymatida</taxon>
        <taxon>Dioctophymatoidea</taxon>
        <taxon>Soboliphymatidae</taxon>
        <taxon>Soboliphyme</taxon>
    </lineage>
</organism>
<dbReference type="WBParaSite" id="SBAD_0000123801-mRNA-1">
    <property type="protein sequence ID" value="SBAD_0000123801-mRNA-1"/>
    <property type="gene ID" value="SBAD_0000123801"/>
</dbReference>
<sequence length="133" mass="15327">MARRVGPQHVPEFFMVSCSLRWLGNGCYCVCTDMEMTSIVTVLYRSRDSYHKSVPTPIAPLDLSSVRTLYRNETHKSALLPKPTVFVDTYAAHFIHGRYRGRLYDQRVTLCDGPVGRRRRRPYVFASVHVPHV</sequence>
<reference evidence="3" key="1">
    <citation type="submission" date="2016-06" db="UniProtKB">
        <authorList>
            <consortium name="WormBaseParasite"/>
        </authorList>
    </citation>
    <scope>IDENTIFICATION</scope>
</reference>
<evidence type="ECO:0000313" key="3">
    <source>
        <dbReference type="WBParaSite" id="SBAD_0000123801-mRNA-1"/>
    </source>
</evidence>
<evidence type="ECO:0000313" key="2">
    <source>
        <dbReference type="Proteomes" id="UP000270296"/>
    </source>
</evidence>
<keyword evidence="2" id="KW-1185">Reference proteome</keyword>
<reference evidence="1 2" key="2">
    <citation type="submission" date="2018-11" db="EMBL/GenBank/DDBJ databases">
        <authorList>
            <consortium name="Pathogen Informatics"/>
        </authorList>
    </citation>
    <scope>NUCLEOTIDE SEQUENCE [LARGE SCALE GENOMIC DNA]</scope>
</reference>
<dbReference type="AlphaFoldDB" id="A0A183IC44"/>
<dbReference type="Proteomes" id="UP000270296">
    <property type="component" value="Unassembled WGS sequence"/>
</dbReference>
<protein>
    <submittedName>
        <fullName evidence="3">Secreted protein</fullName>
    </submittedName>
</protein>
<name>A0A183IC44_9BILA</name>
<proteinExistence type="predicted"/>
<accession>A0A183IC44</accession>